<keyword evidence="2" id="KW-1185">Reference proteome</keyword>
<comment type="caution">
    <text evidence="1">The sequence shown here is derived from an EMBL/GenBank/DDBJ whole genome shotgun (WGS) entry which is preliminary data.</text>
</comment>
<sequence length="90" mass="10410">MELISTREGETIIINNFNAKMKIREDIAEKLLALYNKNELLNDSNITVVGNEAKVTGKIIIEKREKLVSVSFYYEKVEWNSGLKEIYTKI</sequence>
<accession>A0ABU1TM53</accession>
<dbReference type="RefSeq" id="WP_310024992.1">
    <property type="nucleotide sequence ID" value="NZ_JAVDVI010000003.1"/>
</dbReference>
<evidence type="ECO:0000313" key="2">
    <source>
        <dbReference type="Proteomes" id="UP001255185"/>
    </source>
</evidence>
<proteinExistence type="predicted"/>
<gene>
    <name evidence="1" type="ORF">J2X31_001049</name>
</gene>
<evidence type="ECO:0000313" key="1">
    <source>
        <dbReference type="EMBL" id="MDR6967049.1"/>
    </source>
</evidence>
<reference evidence="1 2" key="1">
    <citation type="submission" date="2023-07" db="EMBL/GenBank/DDBJ databases">
        <title>Sorghum-associated microbial communities from plants grown in Nebraska, USA.</title>
        <authorList>
            <person name="Schachtman D."/>
        </authorList>
    </citation>
    <scope>NUCLEOTIDE SEQUENCE [LARGE SCALE GENOMIC DNA]</scope>
    <source>
        <strain evidence="1 2">3773</strain>
    </source>
</reference>
<dbReference type="EMBL" id="JAVDVI010000003">
    <property type="protein sequence ID" value="MDR6967049.1"/>
    <property type="molecule type" value="Genomic_DNA"/>
</dbReference>
<dbReference type="Proteomes" id="UP001255185">
    <property type="component" value="Unassembled WGS sequence"/>
</dbReference>
<organism evidence="1 2">
    <name type="scientific">Flavobacterium arsenatis</name>
    <dbReference type="NCBI Taxonomy" id="1484332"/>
    <lineage>
        <taxon>Bacteria</taxon>
        <taxon>Pseudomonadati</taxon>
        <taxon>Bacteroidota</taxon>
        <taxon>Flavobacteriia</taxon>
        <taxon>Flavobacteriales</taxon>
        <taxon>Flavobacteriaceae</taxon>
        <taxon>Flavobacterium</taxon>
    </lineage>
</organism>
<protein>
    <submittedName>
        <fullName evidence="1">Uncharacterized protein</fullName>
    </submittedName>
</protein>
<name>A0ABU1TM53_9FLAO</name>